<dbReference type="HOGENOM" id="CLU_785845_0_0_1"/>
<dbReference type="AlphaFoldDB" id="K1QDP7"/>
<reference evidence="1" key="1">
    <citation type="journal article" date="2012" name="Nature">
        <title>The oyster genome reveals stress adaptation and complexity of shell formation.</title>
        <authorList>
            <person name="Zhang G."/>
            <person name="Fang X."/>
            <person name="Guo X."/>
            <person name="Li L."/>
            <person name="Luo R."/>
            <person name="Xu F."/>
            <person name="Yang P."/>
            <person name="Zhang L."/>
            <person name="Wang X."/>
            <person name="Qi H."/>
            <person name="Xiong Z."/>
            <person name="Que H."/>
            <person name="Xie Y."/>
            <person name="Holland P.W."/>
            <person name="Paps J."/>
            <person name="Zhu Y."/>
            <person name="Wu F."/>
            <person name="Chen Y."/>
            <person name="Wang J."/>
            <person name="Peng C."/>
            <person name="Meng J."/>
            <person name="Yang L."/>
            <person name="Liu J."/>
            <person name="Wen B."/>
            <person name="Zhang N."/>
            <person name="Huang Z."/>
            <person name="Zhu Q."/>
            <person name="Feng Y."/>
            <person name="Mount A."/>
            <person name="Hedgecock D."/>
            <person name="Xu Z."/>
            <person name="Liu Y."/>
            <person name="Domazet-Loso T."/>
            <person name="Du Y."/>
            <person name="Sun X."/>
            <person name="Zhang S."/>
            <person name="Liu B."/>
            <person name="Cheng P."/>
            <person name="Jiang X."/>
            <person name="Li J."/>
            <person name="Fan D."/>
            <person name="Wang W."/>
            <person name="Fu W."/>
            <person name="Wang T."/>
            <person name="Wang B."/>
            <person name="Zhang J."/>
            <person name="Peng Z."/>
            <person name="Li Y."/>
            <person name="Li N."/>
            <person name="Wang J."/>
            <person name="Chen M."/>
            <person name="He Y."/>
            <person name="Tan F."/>
            <person name="Song X."/>
            <person name="Zheng Q."/>
            <person name="Huang R."/>
            <person name="Yang H."/>
            <person name="Du X."/>
            <person name="Chen L."/>
            <person name="Yang M."/>
            <person name="Gaffney P.M."/>
            <person name="Wang S."/>
            <person name="Luo L."/>
            <person name="She Z."/>
            <person name="Ming Y."/>
            <person name="Huang W."/>
            <person name="Zhang S."/>
            <person name="Huang B."/>
            <person name="Zhang Y."/>
            <person name="Qu T."/>
            <person name="Ni P."/>
            <person name="Miao G."/>
            <person name="Wang J."/>
            <person name="Wang Q."/>
            <person name="Steinberg C.E."/>
            <person name="Wang H."/>
            <person name="Li N."/>
            <person name="Qian L."/>
            <person name="Zhang G."/>
            <person name="Li Y."/>
            <person name="Yang H."/>
            <person name="Liu X."/>
            <person name="Wang J."/>
            <person name="Yin Y."/>
            <person name="Wang J."/>
        </authorList>
    </citation>
    <scope>NUCLEOTIDE SEQUENCE [LARGE SCALE GENOMIC DNA]</scope>
    <source>
        <strain evidence="1">05x7-T-G4-1.051#20</strain>
    </source>
</reference>
<accession>K1QDP7</accession>
<proteinExistence type="predicted"/>
<evidence type="ECO:0000313" key="1">
    <source>
        <dbReference type="EMBL" id="EKC32063.1"/>
    </source>
</evidence>
<organism evidence="1">
    <name type="scientific">Magallana gigas</name>
    <name type="common">Pacific oyster</name>
    <name type="synonym">Crassostrea gigas</name>
    <dbReference type="NCBI Taxonomy" id="29159"/>
    <lineage>
        <taxon>Eukaryota</taxon>
        <taxon>Metazoa</taxon>
        <taxon>Spiralia</taxon>
        <taxon>Lophotrochozoa</taxon>
        <taxon>Mollusca</taxon>
        <taxon>Bivalvia</taxon>
        <taxon>Autobranchia</taxon>
        <taxon>Pteriomorphia</taxon>
        <taxon>Ostreida</taxon>
        <taxon>Ostreoidea</taxon>
        <taxon>Ostreidae</taxon>
        <taxon>Magallana</taxon>
    </lineage>
</organism>
<name>K1QDP7_MAGGI</name>
<sequence>MEKAATYTPEINGEPVIKKHRLMSSGSSPHRNGLTPVRQRLEQQRKKLLETESQGPQEISPTLQKLRDTPGRVNKDRHTLISKHLDTKHNMDRLSVGGGVSLWPDMEDMRLSLIEILKLGAICFLLFFVVMMVFSKLHGDVVQNLLKFHRRLVDFNNMHNINVAAARDKFRSSVIEWHLQHKLLLLSLDGIPKNPGEQDDYIRNKGPIPQFNSEYGCIQDVIQFKTNDKALGPSGMITGNVSGPCMSGFYYVTSLPKTNLYLLIIENWNSYPASLFYNFNCQITRSIVNSGAYRIINGTCNQASKSSRTLAEEGKCPKLSDKDLMCIYTTATPLTSTPVLILLTLFCTYLIYL</sequence>
<protein>
    <submittedName>
        <fullName evidence="1">Uncharacterized protein</fullName>
    </submittedName>
</protein>
<dbReference type="InParanoid" id="K1QDP7"/>
<gene>
    <name evidence="1" type="ORF">CGI_10014482</name>
</gene>
<dbReference type="EMBL" id="JH815848">
    <property type="protein sequence ID" value="EKC32063.1"/>
    <property type="molecule type" value="Genomic_DNA"/>
</dbReference>